<name>A0A6M3JLN6_9ZZZZ</name>
<dbReference type="EMBL" id="MT141752">
    <property type="protein sequence ID" value="QJA69971.1"/>
    <property type="molecule type" value="Genomic_DNA"/>
</dbReference>
<dbReference type="AlphaFoldDB" id="A0A6M3JLN6"/>
<protein>
    <submittedName>
        <fullName evidence="1">Uncharacterized protein</fullName>
    </submittedName>
</protein>
<sequence length="67" mass="7953">MKDFEVIERQIEELIDQEQFDEAILKLELLENKVHDMQFHLLLRHVAKNLGMKEPSPLDKAKNVIIK</sequence>
<gene>
    <name evidence="1" type="ORF">MM415A04108_0009</name>
</gene>
<evidence type="ECO:0000313" key="1">
    <source>
        <dbReference type="EMBL" id="QJA69971.1"/>
    </source>
</evidence>
<proteinExistence type="predicted"/>
<accession>A0A6M3JLN6</accession>
<reference evidence="1" key="1">
    <citation type="submission" date="2020-03" db="EMBL/GenBank/DDBJ databases">
        <title>The deep terrestrial virosphere.</title>
        <authorList>
            <person name="Holmfeldt K."/>
            <person name="Nilsson E."/>
            <person name="Simone D."/>
            <person name="Lopez-Fernandez M."/>
            <person name="Wu X."/>
            <person name="de Brujin I."/>
            <person name="Lundin D."/>
            <person name="Andersson A."/>
            <person name="Bertilsson S."/>
            <person name="Dopson M."/>
        </authorList>
    </citation>
    <scope>NUCLEOTIDE SEQUENCE</scope>
    <source>
        <strain evidence="1">MM415A04108</strain>
    </source>
</reference>
<organism evidence="1">
    <name type="scientific">viral metagenome</name>
    <dbReference type="NCBI Taxonomy" id="1070528"/>
    <lineage>
        <taxon>unclassified sequences</taxon>
        <taxon>metagenomes</taxon>
        <taxon>organismal metagenomes</taxon>
    </lineage>
</organism>